<feature type="compositionally biased region" description="Polar residues" evidence="9">
    <location>
        <begin position="18"/>
        <end position="30"/>
    </location>
</feature>
<feature type="compositionally biased region" description="Low complexity" evidence="9">
    <location>
        <begin position="349"/>
        <end position="370"/>
    </location>
</feature>
<feature type="repeat" description="RPEL" evidence="7">
    <location>
        <begin position="129"/>
        <end position="154"/>
    </location>
</feature>
<dbReference type="InterPro" id="IPR003034">
    <property type="entry name" value="SAP_dom"/>
</dbReference>
<dbReference type="InterPro" id="IPR004018">
    <property type="entry name" value="RPEL_repeat"/>
</dbReference>
<dbReference type="SMART" id="SM00707">
    <property type="entry name" value="RPEL"/>
    <property type="match status" value="3"/>
</dbReference>
<dbReference type="Gene3D" id="6.10.140.2040">
    <property type="match status" value="1"/>
</dbReference>
<dbReference type="Gene3D" id="6.10.150.10">
    <property type="match status" value="1"/>
</dbReference>
<keyword evidence="4 8" id="KW-0175">Coiled coil</keyword>
<evidence type="ECO:0000256" key="6">
    <source>
        <dbReference type="ARBA" id="ARBA00023242"/>
    </source>
</evidence>
<evidence type="ECO:0000256" key="4">
    <source>
        <dbReference type="ARBA" id="ARBA00023054"/>
    </source>
</evidence>
<feature type="repeat" description="RPEL" evidence="7">
    <location>
        <begin position="39"/>
        <end position="64"/>
    </location>
</feature>
<dbReference type="OrthoDB" id="197676at2759"/>
<evidence type="ECO:0000256" key="7">
    <source>
        <dbReference type="PROSITE-ProRule" id="PRU00401"/>
    </source>
</evidence>
<keyword evidence="3" id="KW-0805">Transcription regulation</keyword>
<evidence type="ECO:0000259" key="10">
    <source>
        <dbReference type="PROSITE" id="PS50800"/>
    </source>
</evidence>
<evidence type="ECO:0000256" key="3">
    <source>
        <dbReference type="ARBA" id="ARBA00023015"/>
    </source>
</evidence>
<dbReference type="EMBL" id="JADBJN010000001">
    <property type="protein sequence ID" value="KAG5682040.1"/>
    <property type="molecule type" value="Genomic_DNA"/>
</dbReference>
<dbReference type="AlphaFoldDB" id="A0A9J6CJG3"/>
<dbReference type="PROSITE" id="PS51073">
    <property type="entry name" value="RPEL"/>
    <property type="match status" value="3"/>
</dbReference>
<feature type="domain" description="SAP" evidence="10">
    <location>
        <begin position="471"/>
        <end position="505"/>
    </location>
</feature>
<dbReference type="Gene3D" id="1.10.720.30">
    <property type="entry name" value="SAP domain"/>
    <property type="match status" value="1"/>
</dbReference>
<dbReference type="SMART" id="SM00513">
    <property type="entry name" value="SAP"/>
    <property type="match status" value="1"/>
</dbReference>
<dbReference type="GO" id="GO:0045944">
    <property type="term" value="P:positive regulation of transcription by RNA polymerase II"/>
    <property type="evidence" value="ECO:0007669"/>
    <property type="project" value="TreeGrafter"/>
</dbReference>
<dbReference type="Proteomes" id="UP001107558">
    <property type="component" value="Chromosome 1"/>
</dbReference>
<evidence type="ECO:0000313" key="11">
    <source>
        <dbReference type="EMBL" id="KAG5682040.1"/>
    </source>
</evidence>
<reference evidence="11" key="1">
    <citation type="submission" date="2021-03" db="EMBL/GenBank/DDBJ databases">
        <title>Chromosome level genome of the anhydrobiotic midge Polypedilum vanderplanki.</title>
        <authorList>
            <person name="Yoshida Y."/>
            <person name="Kikawada T."/>
            <person name="Gusev O."/>
        </authorList>
    </citation>
    <scope>NUCLEOTIDE SEQUENCE</scope>
    <source>
        <strain evidence="11">NIAS01</strain>
        <tissue evidence="11">Whole body or cell culture</tissue>
    </source>
</reference>
<evidence type="ECO:0000313" key="12">
    <source>
        <dbReference type="Proteomes" id="UP001107558"/>
    </source>
</evidence>
<gene>
    <name evidence="11" type="ORF">PVAND_011431</name>
</gene>
<organism evidence="11 12">
    <name type="scientific">Polypedilum vanderplanki</name>
    <name type="common">Sleeping chironomid midge</name>
    <dbReference type="NCBI Taxonomy" id="319348"/>
    <lineage>
        <taxon>Eukaryota</taxon>
        <taxon>Metazoa</taxon>
        <taxon>Ecdysozoa</taxon>
        <taxon>Arthropoda</taxon>
        <taxon>Hexapoda</taxon>
        <taxon>Insecta</taxon>
        <taxon>Pterygota</taxon>
        <taxon>Neoptera</taxon>
        <taxon>Endopterygota</taxon>
        <taxon>Diptera</taxon>
        <taxon>Nematocera</taxon>
        <taxon>Chironomoidea</taxon>
        <taxon>Chironomidae</taxon>
        <taxon>Chironominae</taxon>
        <taxon>Polypedilum</taxon>
        <taxon>Polypedilum</taxon>
    </lineage>
</organism>
<comment type="subcellular location">
    <subcellularLocation>
        <location evidence="1">Nucleus</location>
    </subcellularLocation>
</comment>
<accession>A0A9J6CJG3</accession>
<feature type="region of interest" description="Disordered" evidence="9">
    <location>
        <begin position="345"/>
        <end position="372"/>
    </location>
</feature>
<feature type="repeat" description="RPEL" evidence="7">
    <location>
        <begin position="83"/>
        <end position="108"/>
    </location>
</feature>
<keyword evidence="12" id="KW-1185">Reference proteome</keyword>
<evidence type="ECO:0000256" key="5">
    <source>
        <dbReference type="ARBA" id="ARBA00023163"/>
    </source>
</evidence>
<evidence type="ECO:0000256" key="1">
    <source>
        <dbReference type="ARBA" id="ARBA00004123"/>
    </source>
</evidence>
<dbReference type="PROSITE" id="PS50800">
    <property type="entry name" value="SAP"/>
    <property type="match status" value="1"/>
</dbReference>
<sequence>MMTSNMDPQNKVIKEKSLSPSVNVVDSSPLQPAMEKNRESLKIKLMVRRSANQLVEQGILPSLKTSPAIHEQKRLLERAKTGDLLKAKIQQRPNREELERRHILESHESHIDPSLADKYRMLEKAILVDQLNSKISHRPGPLELIEKNILHTNEPIERIVKEGLVPFKLSTDNTLFEDDSQSSEGDATQSESSILIKSETIAAPTQHQIQPVNLNVISLNLPIQTSIIGQNNLIPSLSLKVPACTSLEHDAITLPCIVATDNIISAQSINEQPTVTTLERKPSLEGIKKEFKSSVANEGTNIKQHISSFITNNQKYSNIGKEKSRKKCKIKPVSKIKAIKFHEYKGPPNAKSSMNSSTATAASTNNNSNKKTGETNYELIMQQQCLLEYLEGIYKSNSNSVRENSISVNVEPDLNQKKHCPEECTEMVHEEPRISETTVKKPFITIFPSKSTATVNVLPDIDLLSTDSNKLNKMKVSELKAYLKKLNLPVSGPKPLLIERLKNYLPSKASTSSTIALSPEKCENSSEINDMQLTNSLADSDLEIKSNFSDDNDIVREQQRQIEELQRKLLESQSELEKIKLNQNEPVSETPIKNDKIFQIIPNTSNNLPRNVLYDANYQLPGKLSTVFVVGVAGLNPTANTTTSVTQECPSIPMLIHEEIVASQEEPKIIESLVIPPENKFFINTSQNDTVENHTSYNDSPIVQDDINDVLEILLKNEKWSNEGENSAINFTDNNLITDSTKHQTSEPLSASTICFASETPLKFAENDTGPLDVLKSTDFESGTDLVDNISDFPMEIEENSNICMQSENNNEQISCFSKNKEMEDNSQFNIFDGFGSSAVDTIKSNSADKINNGFNGIRNSLIGNFDNGLFDTFKSNIMNSNIINSSFLNNNFEQKDIKSSEKLYNGFDIFGNTAITENAAPMEIENILSYDLYQHDPFSFNVNHNNNNNNNYSNSQQNDTFTTNHHHTIEPSSEMFCDDDNLFDTEKVLKW</sequence>
<protein>
    <submittedName>
        <fullName evidence="11">Myocardin</fullName>
    </submittedName>
</protein>
<feature type="region of interest" description="Disordered" evidence="9">
    <location>
        <begin position="1"/>
        <end position="35"/>
    </location>
</feature>
<dbReference type="InterPro" id="IPR036361">
    <property type="entry name" value="SAP_dom_sf"/>
</dbReference>
<evidence type="ECO:0000256" key="9">
    <source>
        <dbReference type="SAM" id="MobiDB-lite"/>
    </source>
</evidence>
<dbReference type="Pfam" id="PF02755">
    <property type="entry name" value="RPEL"/>
    <property type="match status" value="2"/>
</dbReference>
<evidence type="ECO:0000256" key="2">
    <source>
        <dbReference type="ARBA" id="ARBA00022737"/>
    </source>
</evidence>
<dbReference type="GO" id="GO:0005634">
    <property type="term" value="C:nucleus"/>
    <property type="evidence" value="ECO:0007669"/>
    <property type="project" value="UniProtKB-SubCell"/>
</dbReference>
<name>A0A9J6CJG3_POLVA</name>
<keyword evidence="6" id="KW-0539">Nucleus</keyword>
<keyword evidence="2" id="KW-0677">Repeat</keyword>
<dbReference type="PANTHER" id="PTHR22793:SF12">
    <property type="entry name" value="MYOCARDIN-RELATED TRANSCRIPTION FACTOR, ISOFORM H"/>
    <property type="match status" value="1"/>
</dbReference>
<dbReference type="GO" id="GO:0003713">
    <property type="term" value="F:transcription coactivator activity"/>
    <property type="evidence" value="ECO:0007669"/>
    <property type="project" value="TreeGrafter"/>
</dbReference>
<dbReference type="Pfam" id="PF02037">
    <property type="entry name" value="SAP"/>
    <property type="match status" value="1"/>
</dbReference>
<dbReference type="PANTHER" id="PTHR22793">
    <property type="entry name" value="MYOCARDIN-RELATED TRANSCRIPTION FACTOR-RELATED"/>
    <property type="match status" value="1"/>
</dbReference>
<dbReference type="InterPro" id="IPR043451">
    <property type="entry name" value="Myocardin-like"/>
</dbReference>
<keyword evidence="5" id="KW-0804">Transcription</keyword>
<evidence type="ECO:0000256" key="8">
    <source>
        <dbReference type="SAM" id="Coils"/>
    </source>
</evidence>
<dbReference type="SUPFAM" id="SSF68906">
    <property type="entry name" value="SAP domain"/>
    <property type="match status" value="1"/>
</dbReference>
<proteinExistence type="predicted"/>
<comment type="caution">
    <text evidence="11">The sequence shown here is derived from an EMBL/GenBank/DDBJ whole genome shotgun (WGS) entry which is preliminary data.</text>
</comment>
<feature type="coiled-coil region" evidence="8">
    <location>
        <begin position="548"/>
        <end position="582"/>
    </location>
</feature>